<proteinExistence type="predicted"/>
<feature type="non-terminal residue" evidence="1">
    <location>
        <position position="57"/>
    </location>
</feature>
<organism evidence="1">
    <name type="scientific">marine sediment metagenome</name>
    <dbReference type="NCBI Taxonomy" id="412755"/>
    <lineage>
        <taxon>unclassified sequences</taxon>
        <taxon>metagenomes</taxon>
        <taxon>ecological metagenomes</taxon>
    </lineage>
</organism>
<dbReference type="EMBL" id="BARW01039230">
    <property type="protein sequence ID" value="GAJ18883.1"/>
    <property type="molecule type" value="Genomic_DNA"/>
</dbReference>
<accession>X1UN29</accession>
<reference evidence="1" key="1">
    <citation type="journal article" date="2014" name="Front. Microbiol.">
        <title>High frequency of phylogenetically diverse reductive dehalogenase-homologous genes in deep subseafloor sedimentary metagenomes.</title>
        <authorList>
            <person name="Kawai M."/>
            <person name="Futagami T."/>
            <person name="Toyoda A."/>
            <person name="Takaki Y."/>
            <person name="Nishi S."/>
            <person name="Hori S."/>
            <person name="Arai W."/>
            <person name="Tsubouchi T."/>
            <person name="Morono Y."/>
            <person name="Uchiyama I."/>
            <person name="Ito T."/>
            <person name="Fujiyama A."/>
            <person name="Inagaki F."/>
            <person name="Takami H."/>
        </authorList>
    </citation>
    <scope>NUCLEOTIDE SEQUENCE</scope>
    <source>
        <strain evidence="1">Expedition CK06-06</strain>
    </source>
</reference>
<name>X1UN29_9ZZZZ</name>
<dbReference type="AlphaFoldDB" id="X1UN29"/>
<gene>
    <name evidence="1" type="ORF">S12H4_59845</name>
</gene>
<sequence>MIDAHLCVKTCDKCGKMIEKTQEVFFVSDGEIIDSNELLGLKYSQIYFVCHKDCWDG</sequence>
<protein>
    <submittedName>
        <fullName evidence="1">Uncharacterized protein</fullName>
    </submittedName>
</protein>
<comment type="caution">
    <text evidence="1">The sequence shown here is derived from an EMBL/GenBank/DDBJ whole genome shotgun (WGS) entry which is preliminary data.</text>
</comment>
<evidence type="ECO:0000313" key="1">
    <source>
        <dbReference type="EMBL" id="GAJ18883.1"/>
    </source>
</evidence>